<keyword evidence="2" id="KW-0813">Transport</keyword>
<evidence type="ECO:0000313" key="9">
    <source>
        <dbReference type="EMBL" id="MDI2098684.1"/>
    </source>
</evidence>
<feature type="transmembrane region" description="Helical" evidence="8">
    <location>
        <begin position="12"/>
        <end position="32"/>
    </location>
</feature>
<evidence type="ECO:0000256" key="1">
    <source>
        <dbReference type="ARBA" id="ARBA00004651"/>
    </source>
</evidence>
<keyword evidence="6 8" id="KW-0472">Membrane</keyword>
<feature type="transmembrane region" description="Helical" evidence="8">
    <location>
        <begin position="65"/>
        <end position="87"/>
    </location>
</feature>
<accession>A0AAW6T5F1</accession>
<sequence>MRSRGTAAPLKRWLLLSAAILTEVVGTLALRATVDDAVWMPVVIVTYAAAFVLLGLALRAGMPVGIAYGIWGACGVALTAVLAAVLFDELLSGPAIVGILLIIVGVVVVEMGSHPLRRASTPKTELAAEPDEGAA</sequence>
<protein>
    <submittedName>
        <fullName evidence="9">SMR family transporter</fullName>
    </submittedName>
</protein>
<dbReference type="InterPro" id="IPR037185">
    <property type="entry name" value="EmrE-like"/>
</dbReference>
<feature type="transmembrane region" description="Helical" evidence="8">
    <location>
        <begin position="38"/>
        <end position="58"/>
    </location>
</feature>
<dbReference type="GO" id="GO:0022857">
    <property type="term" value="F:transmembrane transporter activity"/>
    <property type="evidence" value="ECO:0007669"/>
    <property type="project" value="InterPro"/>
</dbReference>
<dbReference type="SUPFAM" id="SSF103481">
    <property type="entry name" value="Multidrug resistance efflux transporter EmrE"/>
    <property type="match status" value="1"/>
</dbReference>
<gene>
    <name evidence="9" type="ORF">QF206_06860</name>
</gene>
<keyword evidence="10" id="KW-1185">Reference proteome</keyword>
<dbReference type="Proteomes" id="UP001321506">
    <property type="component" value="Unassembled WGS sequence"/>
</dbReference>
<dbReference type="RefSeq" id="WP_281488463.1">
    <property type="nucleotide sequence ID" value="NZ_JASATX010000002.1"/>
</dbReference>
<evidence type="ECO:0000256" key="6">
    <source>
        <dbReference type="ARBA" id="ARBA00023136"/>
    </source>
</evidence>
<dbReference type="AlphaFoldDB" id="A0AAW6T5F1"/>
<comment type="subcellular location">
    <subcellularLocation>
        <location evidence="1 7">Cell membrane</location>
        <topology evidence="1 7">Multi-pass membrane protein</topology>
    </subcellularLocation>
</comment>
<proteinExistence type="inferred from homology"/>
<evidence type="ECO:0000256" key="4">
    <source>
        <dbReference type="ARBA" id="ARBA00022692"/>
    </source>
</evidence>
<dbReference type="EMBL" id="JASATX010000002">
    <property type="protein sequence ID" value="MDI2098684.1"/>
    <property type="molecule type" value="Genomic_DNA"/>
</dbReference>
<keyword evidence="3" id="KW-1003">Cell membrane</keyword>
<comment type="caution">
    <text evidence="9">The sequence shown here is derived from an EMBL/GenBank/DDBJ whole genome shotgun (WGS) entry which is preliminary data.</text>
</comment>
<evidence type="ECO:0000256" key="3">
    <source>
        <dbReference type="ARBA" id="ARBA00022475"/>
    </source>
</evidence>
<dbReference type="Pfam" id="PF00893">
    <property type="entry name" value="Multi_Drug_Res"/>
    <property type="match status" value="1"/>
</dbReference>
<evidence type="ECO:0000256" key="2">
    <source>
        <dbReference type="ARBA" id="ARBA00022448"/>
    </source>
</evidence>
<dbReference type="InterPro" id="IPR000390">
    <property type="entry name" value="Small_drug/metabolite_transptr"/>
</dbReference>
<dbReference type="InterPro" id="IPR045324">
    <property type="entry name" value="Small_multidrug_res"/>
</dbReference>
<dbReference type="PANTHER" id="PTHR30561">
    <property type="entry name" value="SMR FAMILY PROTON-DEPENDENT DRUG EFFLUX TRANSPORTER SUGE"/>
    <property type="match status" value="1"/>
</dbReference>
<evidence type="ECO:0000313" key="10">
    <source>
        <dbReference type="Proteomes" id="UP001321506"/>
    </source>
</evidence>
<dbReference type="Gene3D" id="1.10.3730.20">
    <property type="match status" value="1"/>
</dbReference>
<organism evidence="9 10">
    <name type="scientific">Ruicaihuangia caeni</name>
    <dbReference type="NCBI Taxonomy" id="3042517"/>
    <lineage>
        <taxon>Bacteria</taxon>
        <taxon>Bacillati</taxon>
        <taxon>Actinomycetota</taxon>
        <taxon>Actinomycetes</taxon>
        <taxon>Micrococcales</taxon>
        <taxon>Microbacteriaceae</taxon>
        <taxon>Ruicaihuangia</taxon>
    </lineage>
</organism>
<name>A0AAW6T5F1_9MICO</name>
<keyword evidence="4 7" id="KW-0812">Transmembrane</keyword>
<feature type="transmembrane region" description="Helical" evidence="8">
    <location>
        <begin position="93"/>
        <end position="113"/>
    </location>
</feature>
<keyword evidence="5 8" id="KW-1133">Transmembrane helix</keyword>
<dbReference type="GO" id="GO:0005886">
    <property type="term" value="C:plasma membrane"/>
    <property type="evidence" value="ECO:0007669"/>
    <property type="project" value="UniProtKB-SubCell"/>
</dbReference>
<evidence type="ECO:0000256" key="8">
    <source>
        <dbReference type="SAM" id="Phobius"/>
    </source>
</evidence>
<dbReference type="PANTHER" id="PTHR30561:SF1">
    <property type="entry name" value="MULTIDRUG TRANSPORTER EMRE"/>
    <property type="match status" value="1"/>
</dbReference>
<reference evidence="9 10" key="1">
    <citation type="submission" date="2023-04" db="EMBL/GenBank/DDBJ databases">
        <title>Klugiella caeni sp. nov. isolated from the sludge of biochemical tank.</title>
        <authorList>
            <person name="Geng K."/>
        </authorList>
    </citation>
    <scope>NUCLEOTIDE SEQUENCE [LARGE SCALE GENOMIC DNA]</scope>
    <source>
        <strain evidence="9 10">YN-L-19</strain>
    </source>
</reference>
<comment type="similarity">
    <text evidence="7">Belongs to the drug/metabolite transporter (DMT) superfamily. Small multidrug resistance (SMR) (TC 2.A.7.1) family.</text>
</comment>
<evidence type="ECO:0000256" key="5">
    <source>
        <dbReference type="ARBA" id="ARBA00022989"/>
    </source>
</evidence>
<evidence type="ECO:0000256" key="7">
    <source>
        <dbReference type="RuleBase" id="RU003942"/>
    </source>
</evidence>